<dbReference type="EMBL" id="FZOQ01000010">
    <property type="protein sequence ID" value="SNS63916.1"/>
    <property type="molecule type" value="Genomic_DNA"/>
</dbReference>
<gene>
    <name evidence="4" type="ORF">SAMN06296052_11056</name>
</gene>
<feature type="domain" description="Outer membrane protein SusF/SusE-like C-terminal" evidence="2">
    <location>
        <begin position="256"/>
        <end position="337"/>
    </location>
</feature>
<dbReference type="AlphaFoldDB" id="A0A239G3J8"/>
<evidence type="ECO:0000259" key="2">
    <source>
        <dbReference type="Pfam" id="PF16411"/>
    </source>
</evidence>
<dbReference type="PROSITE" id="PS51257">
    <property type="entry name" value="PROKAR_LIPOPROTEIN"/>
    <property type="match status" value="1"/>
</dbReference>
<dbReference type="InterPro" id="IPR032187">
    <property type="entry name" value="SusF/SusE-like_C"/>
</dbReference>
<evidence type="ECO:0000313" key="5">
    <source>
        <dbReference type="Proteomes" id="UP000198432"/>
    </source>
</evidence>
<dbReference type="Pfam" id="PF22058">
    <property type="entry name" value="X25_BaPul_like"/>
    <property type="match status" value="1"/>
</dbReference>
<dbReference type="GO" id="GO:2001070">
    <property type="term" value="F:starch binding"/>
    <property type="evidence" value="ECO:0007669"/>
    <property type="project" value="InterPro"/>
</dbReference>
<dbReference type="CDD" id="cd12967">
    <property type="entry name" value="CBM_SusE-F_like_u1"/>
    <property type="match status" value="1"/>
</dbReference>
<evidence type="ECO:0000259" key="1">
    <source>
        <dbReference type="Pfam" id="PF14292"/>
    </source>
</evidence>
<dbReference type="Pfam" id="PF14292">
    <property type="entry name" value="SusE"/>
    <property type="match status" value="1"/>
</dbReference>
<dbReference type="Proteomes" id="UP000198432">
    <property type="component" value="Unassembled WGS sequence"/>
</dbReference>
<keyword evidence="5" id="KW-1185">Reference proteome</keyword>
<dbReference type="InterPro" id="IPR054409">
    <property type="entry name" value="X25_BaPul-like"/>
</dbReference>
<sequence length="341" mass="36236">MRTHFMKHIALFGLLLFLFSSCEKDEVRVVANAEGTGASLSASANSVVLEKTKAADKAIDFTWTKADFGYSAALTNTLQLDLAGNNFSNPKEVVFAGGINAKSYTVIELNALLLSMDLPTGANSNVQARLKSVVTGTDAMAPVYSNVIDLTVNPYPLISFVYVPGAYQGWTPASADSLVSLTSNNIYTGVINFPAGSTEFKITPAKNWDVAYGDAGNGTVSTSAGSNLSVPEAGMYRLTLNLNDYTFAAVKHSWGIIGSATAGGWDADTDMIYNNGTQTWSLTTDLAAGEIKFRLNDDWGTNYGGSNGNLVQGGDNIAIASAGRYKITFNLNNNTYTVVKL</sequence>
<dbReference type="Pfam" id="PF16411">
    <property type="entry name" value="SusF_SusE"/>
    <property type="match status" value="1"/>
</dbReference>
<name>A0A239G3J8_9BACT</name>
<proteinExistence type="predicted"/>
<reference evidence="5" key="1">
    <citation type="submission" date="2017-06" db="EMBL/GenBank/DDBJ databases">
        <authorList>
            <person name="Varghese N."/>
            <person name="Submissions S."/>
        </authorList>
    </citation>
    <scope>NUCLEOTIDE SEQUENCE [LARGE SCALE GENOMIC DNA]</scope>
    <source>
        <strain evidence="5">NKM1</strain>
    </source>
</reference>
<organism evidence="4 5">
    <name type="scientific">Pontibacter ummariensis</name>
    <dbReference type="NCBI Taxonomy" id="1610492"/>
    <lineage>
        <taxon>Bacteria</taxon>
        <taxon>Pseudomonadati</taxon>
        <taxon>Bacteroidota</taxon>
        <taxon>Cytophagia</taxon>
        <taxon>Cytophagales</taxon>
        <taxon>Hymenobacteraceae</taxon>
        <taxon>Pontibacter</taxon>
    </lineage>
</organism>
<evidence type="ECO:0000313" key="4">
    <source>
        <dbReference type="EMBL" id="SNS63916.1"/>
    </source>
</evidence>
<dbReference type="Gene3D" id="2.60.40.3620">
    <property type="match status" value="2"/>
</dbReference>
<evidence type="ECO:0000259" key="3">
    <source>
        <dbReference type="Pfam" id="PF22058"/>
    </source>
</evidence>
<feature type="domain" description="Amylopullulanase X25" evidence="3">
    <location>
        <begin position="165"/>
        <end position="224"/>
    </location>
</feature>
<feature type="domain" description="SusE outer membrane protein" evidence="1">
    <location>
        <begin position="24"/>
        <end position="131"/>
    </location>
</feature>
<protein>
    <submittedName>
        <fullName evidence="4">SusE outer membrane protein</fullName>
    </submittedName>
</protein>
<dbReference type="CDD" id="cd12956">
    <property type="entry name" value="CBM_SusE-F_like"/>
    <property type="match status" value="1"/>
</dbReference>
<dbReference type="InterPro" id="IPR025970">
    <property type="entry name" value="SusE"/>
</dbReference>
<accession>A0A239G3J8</accession>
<dbReference type="GO" id="GO:0019867">
    <property type="term" value="C:outer membrane"/>
    <property type="evidence" value="ECO:0007669"/>
    <property type="project" value="InterPro"/>
</dbReference>